<feature type="transmembrane region" description="Helical" evidence="6">
    <location>
        <begin position="423"/>
        <end position="443"/>
    </location>
</feature>
<evidence type="ECO:0000313" key="9">
    <source>
        <dbReference type="EMBL" id="SKB81515.1"/>
    </source>
</evidence>
<keyword evidence="3 6" id="KW-0812">Transmembrane</keyword>
<feature type="domain" description="ABC3 transporter permease C-terminal" evidence="7">
    <location>
        <begin position="287"/>
        <end position="400"/>
    </location>
</feature>
<dbReference type="Proteomes" id="UP000190541">
    <property type="component" value="Unassembled WGS sequence"/>
</dbReference>
<feature type="transmembrane region" description="Helical" evidence="6">
    <location>
        <begin position="671"/>
        <end position="692"/>
    </location>
</feature>
<dbReference type="PANTHER" id="PTHR30572:SF18">
    <property type="entry name" value="ABC-TYPE MACROLIDE FAMILY EXPORT SYSTEM PERMEASE COMPONENT 2"/>
    <property type="match status" value="1"/>
</dbReference>
<feature type="transmembrane region" description="Helical" evidence="6">
    <location>
        <begin position="752"/>
        <end position="772"/>
    </location>
</feature>
<evidence type="ECO:0000259" key="8">
    <source>
        <dbReference type="Pfam" id="PF12704"/>
    </source>
</evidence>
<evidence type="ECO:0000259" key="7">
    <source>
        <dbReference type="Pfam" id="PF02687"/>
    </source>
</evidence>
<evidence type="ECO:0000256" key="2">
    <source>
        <dbReference type="ARBA" id="ARBA00022475"/>
    </source>
</evidence>
<dbReference type="GO" id="GO:0005886">
    <property type="term" value="C:plasma membrane"/>
    <property type="evidence" value="ECO:0007669"/>
    <property type="project" value="UniProtKB-SubCell"/>
</dbReference>
<gene>
    <name evidence="9" type="ORF">SAMN05660226_03249</name>
</gene>
<evidence type="ECO:0000256" key="4">
    <source>
        <dbReference type="ARBA" id="ARBA00022989"/>
    </source>
</evidence>
<dbReference type="AlphaFoldDB" id="A0A1T5ECU2"/>
<dbReference type="GO" id="GO:0022857">
    <property type="term" value="F:transmembrane transporter activity"/>
    <property type="evidence" value="ECO:0007669"/>
    <property type="project" value="TreeGrafter"/>
</dbReference>
<organism evidence="9 10">
    <name type="scientific">Parapedobacter luteus</name>
    <dbReference type="NCBI Taxonomy" id="623280"/>
    <lineage>
        <taxon>Bacteria</taxon>
        <taxon>Pseudomonadati</taxon>
        <taxon>Bacteroidota</taxon>
        <taxon>Sphingobacteriia</taxon>
        <taxon>Sphingobacteriales</taxon>
        <taxon>Sphingobacteriaceae</taxon>
        <taxon>Parapedobacter</taxon>
    </lineage>
</organism>
<evidence type="ECO:0000256" key="3">
    <source>
        <dbReference type="ARBA" id="ARBA00022692"/>
    </source>
</evidence>
<proteinExistence type="predicted"/>
<protein>
    <submittedName>
        <fullName evidence="9">Duplicated orphan permease</fullName>
    </submittedName>
</protein>
<dbReference type="Pfam" id="PF02687">
    <property type="entry name" value="FtsX"/>
    <property type="match status" value="2"/>
</dbReference>
<dbReference type="InterPro" id="IPR050250">
    <property type="entry name" value="Macrolide_Exporter_MacB"/>
</dbReference>
<evidence type="ECO:0000256" key="5">
    <source>
        <dbReference type="ARBA" id="ARBA00023136"/>
    </source>
</evidence>
<evidence type="ECO:0000256" key="1">
    <source>
        <dbReference type="ARBA" id="ARBA00004651"/>
    </source>
</evidence>
<evidence type="ECO:0000256" key="6">
    <source>
        <dbReference type="SAM" id="Phobius"/>
    </source>
</evidence>
<keyword evidence="2" id="KW-1003">Cell membrane</keyword>
<evidence type="ECO:0000313" key="10">
    <source>
        <dbReference type="Proteomes" id="UP000190541"/>
    </source>
</evidence>
<keyword evidence="10" id="KW-1185">Reference proteome</keyword>
<reference evidence="9 10" key="1">
    <citation type="submission" date="2017-02" db="EMBL/GenBank/DDBJ databases">
        <authorList>
            <person name="Peterson S.W."/>
        </authorList>
    </citation>
    <scope>NUCLEOTIDE SEQUENCE [LARGE SCALE GENOMIC DNA]</scope>
    <source>
        <strain evidence="9 10">DSM 22899</strain>
    </source>
</reference>
<feature type="domain" description="MacB-like periplasmic core" evidence="8">
    <location>
        <begin position="24"/>
        <end position="243"/>
    </location>
</feature>
<keyword evidence="5 6" id="KW-0472">Membrane</keyword>
<sequence>MLVIMIKSYFKIAWRNILKTKNYTLINITGLAIGMAAAALILLWVENEWTFDRFYKNTDRIYELYNRGEFSNDTHAWPGVGNPLAPLLVSRHPELESVVRSTPANLSVSVQDNRFNSEGLYADPDFFNLFDRRVIRGDLHKALSTPEGIVLTASMANRLFGTDDVVGQTVTIDSADHFSVTALVEDFPANSRFKNAGYFLPWEYFEHSIGQKAAASWTNFKVATFVMLDPTANHQHVESQISAILTELQVADNMLFLHPAEKWHLYSKATHGYFTIGNIQKVRLFSIIAFLTLLTACINFVNLSTAKSEQRAKDVGIQKILGAHRKSLIVQFLAESLILSTFAGCLAFLLLSLAINPFNHLFGYELDIPYHEFSFWLATLLFILFTGLLAGSYPAFLLSGFKPMAILKGSAPTTRQPLSVRKALIVFQFSFTIALLIATLVIVKQIHHAENREQGYDKSNLVYLPLNTKLKMQYEQIKHDLIQSGTVLSMTRSSGTITRQTFGALNFSWPGSNAADAQQAFVTITTDTDFKSTMGTQLVLGRDIDIERYPTDENAVLVNEAAVEAMKLDDPIGTIIRNGEQQWHVVGVVKDFIFYSPYTAISPLFIMGSGDWFNFAYLKLDASRPLQQNLARVSSAIQKYAPNETFEYHFVDEAYAVNFKREKQTANLTQVFSGLAVSISCLGLFGMMAFVVHQRRKEIGIRKVLGASVSGIVSMLSGDFVKLVLVAVIVASPIAWWAMNKWLEDFAYRIEIQWWMFAVAGIVAVAIALLTVSWQALRAAQANPVDSLRDE</sequence>
<feature type="transmembrane region" description="Helical" evidence="6">
    <location>
        <begin position="284"/>
        <end position="303"/>
    </location>
</feature>
<accession>A0A1T5ECU2</accession>
<keyword evidence="4 6" id="KW-1133">Transmembrane helix</keyword>
<name>A0A1T5ECU2_9SPHI</name>
<comment type="subcellular location">
    <subcellularLocation>
        <location evidence="1">Cell membrane</location>
        <topology evidence="1">Multi-pass membrane protein</topology>
    </subcellularLocation>
</comment>
<dbReference type="OrthoDB" id="1451596at2"/>
<dbReference type="InterPro" id="IPR025857">
    <property type="entry name" value="MacB_PCD"/>
</dbReference>
<dbReference type="STRING" id="623280.SAMN05660226_03249"/>
<feature type="transmembrane region" description="Helical" evidence="6">
    <location>
        <begin position="375"/>
        <end position="398"/>
    </location>
</feature>
<feature type="transmembrane region" description="Helical" evidence="6">
    <location>
        <begin position="25"/>
        <end position="45"/>
    </location>
</feature>
<dbReference type="EMBL" id="FUYS01000009">
    <property type="protein sequence ID" value="SKB81515.1"/>
    <property type="molecule type" value="Genomic_DNA"/>
</dbReference>
<feature type="domain" description="ABC3 transporter permease C-terminal" evidence="7">
    <location>
        <begin position="671"/>
        <end position="784"/>
    </location>
</feature>
<feature type="transmembrane region" description="Helical" evidence="6">
    <location>
        <begin position="328"/>
        <end position="355"/>
    </location>
</feature>
<dbReference type="InterPro" id="IPR003838">
    <property type="entry name" value="ABC3_permease_C"/>
</dbReference>
<feature type="transmembrane region" description="Helical" evidence="6">
    <location>
        <begin position="704"/>
        <end position="732"/>
    </location>
</feature>
<dbReference type="Pfam" id="PF12704">
    <property type="entry name" value="MacB_PCD"/>
    <property type="match status" value="1"/>
</dbReference>
<dbReference type="PANTHER" id="PTHR30572">
    <property type="entry name" value="MEMBRANE COMPONENT OF TRANSPORTER-RELATED"/>
    <property type="match status" value="1"/>
</dbReference>